<protein>
    <submittedName>
        <fullName evidence="7">BTB/POZ domain-containing protein</fullName>
    </submittedName>
</protein>
<dbReference type="Pfam" id="PF03000">
    <property type="entry name" value="NPH3"/>
    <property type="match status" value="1"/>
</dbReference>
<dbReference type="Proteomes" id="UP000743370">
    <property type="component" value="Unassembled WGS sequence"/>
</dbReference>
<dbReference type="PROSITE" id="PS50097">
    <property type="entry name" value="BTB"/>
    <property type="match status" value="1"/>
</dbReference>
<dbReference type="InterPro" id="IPR011333">
    <property type="entry name" value="SKP1/BTB/POZ_sf"/>
</dbReference>
<dbReference type="PANTHER" id="PTHR32370">
    <property type="entry name" value="OS12G0117600 PROTEIN"/>
    <property type="match status" value="1"/>
</dbReference>
<dbReference type="KEGG" id="var:108335525"/>
<evidence type="ECO:0000256" key="4">
    <source>
        <dbReference type="PROSITE-ProRule" id="PRU00982"/>
    </source>
</evidence>
<accession>A0A8T0JIZ8</accession>
<dbReference type="GO" id="GO:0012505">
    <property type="term" value="C:endomembrane system"/>
    <property type="evidence" value="ECO:0007669"/>
    <property type="project" value="UniProtKB-SubCell"/>
</dbReference>
<dbReference type="Pfam" id="PF00651">
    <property type="entry name" value="BTB"/>
    <property type="match status" value="1"/>
</dbReference>
<comment type="subcellular location">
    <subcellularLocation>
        <location evidence="1">Endomembrane system</location>
        <topology evidence="1">Peripheral membrane protein</topology>
    </subcellularLocation>
</comment>
<comment type="similarity">
    <text evidence="4">Belongs to the NPH3 family.</text>
</comment>
<dbReference type="InterPro" id="IPR027356">
    <property type="entry name" value="NPH3_dom"/>
</dbReference>
<comment type="caution">
    <text evidence="7">The sequence shown here is derived from an EMBL/GenBank/DDBJ whole genome shotgun (WGS) entry which is preliminary data.</text>
</comment>
<organism evidence="7 8">
    <name type="scientific">Phaseolus angularis</name>
    <name type="common">Azuki bean</name>
    <name type="synonym">Vigna angularis</name>
    <dbReference type="NCBI Taxonomy" id="3914"/>
    <lineage>
        <taxon>Eukaryota</taxon>
        <taxon>Viridiplantae</taxon>
        <taxon>Streptophyta</taxon>
        <taxon>Embryophyta</taxon>
        <taxon>Tracheophyta</taxon>
        <taxon>Spermatophyta</taxon>
        <taxon>Magnoliopsida</taxon>
        <taxon>eudicotyledons</taxon>
        <taxon>Gunneridae</taxon>
        <taxon>Pentapetalae</taxon>
        <taxon>rosids</taxon>
        <taxon>fabids</taxon>
        <taxon>Fabales</taxon>
        <taxon>Fabaceae</taxon>
        <taxon>Papilionoideae</taxon>
        <taxon>50 kb inversion clade</taxon>
        <taxon>NPAAA clade</taxon>
        <taxon>indigoferoid/millettioid clade</taxon>
        <taxon>Phaseoleae</taxon>
        <taxon>Vigna</taxon>
    </lineage>
</organism>
<dbReference type="Gene3D" id="3.30.710.10">
    <property type="entry name" value="Potassium Channel Kv1.1, Chain A"/>
    <property type="match status" value="1"/>
</dbReference>
<evidence type="ECO:0000256" key="2">
    <source>
        <dbReference type="ARBA" id="ARBA00004906"/>
    </source>
</evidence>
<feature type="domain" description="NPH3" evidence="6">
    <location>
        <begin position="206"/>
        <end position="275"/>
    </location>
</feature>
<dbReference type="SUPFAM" id="SSF54695">
    <property type="entry name" value="POZ domain"/>
    <property type="match status" value="1"/>
</dbReference>
<reference evidence="7 8" key="1">
    <citation type="submission" date="2020-05" db="EMBL/GenBank/DDBJ databases">
        <title>Vigna angularis (adzuki bean) Var. LongXiaoDou No. 4 denovo assembly.</title>
        <authorList>
            <person name="Xiang H."/>
        </authorList>
    </citation>
    <scope>NUCLEOTIDE SEQUENCE [LARGE SCALE GENOMIC DNA]</scope>
    <source>
        <tissue evidence="7">Leaf</tissue>
    </source>
</reference>
<evidence type="ECO:0000256" key="1">
    <source>
        <dbReference type="ARBA" id="ARBA00004184"/>
    </source>
</evidence>
<dbReference type="InterPro" id="IPR000210">
    <property type="entry name" value="BTB/POZ_dom"/>
</dbReference>
<evidence type="ECO:0000259" key="5">
    <source>
        <dbReference type="PROSITE" id="PS50097"/>
    </source>
</evidence>
<keyword evidence="3" id="KW-0833">Ubl conjugation pathway</keyword>
<sequence>MRALKHAIETIYEEEHSFSSSPPSISSSPPSLHSIVNAWSLHSSSEPNVLIIVQGTCFRLHQDRMISQSSYLKQHLMGVSNVTISPPLNITAETFATVAGFCYTHKVHLTPSNIAAMRVAAELLGMTEGDNLWEVTESYFERVVGVDASMVIRSCVTMLPESETTASLVSRCIEAMIWNGDVSFLDDVVEMHAQDFRMVASYLNKRLPNHDALYKIIDHYLKEIKYEKLTDEEHTEICNNLDCSKLSHHILVECVQNSRMSLKFIMRAILMEHIKTRRSLVATVTTTMHETEQRSLMEILQQDITHCHRTHIEDAMDSTYYRIQSLEKELRDMKNHIQHHHQFMNRNKNNNVLNQERSMSFHFEPPPEDSKIRRGGRGSISSSSFFLDNIITKKLNEVEMFPTSKTSSNKRKSFRYKFISSFKNVFGCRNQQQTKRS</sequence>
<evidence type="ECO:0000313" key="7">
    <source>
        <dbReference type="EMBL" id="KAG2375911.1"/>
    </source>
</evidence>
<evidence type="ECO:0000256" key="3">
    <source>
        <dbReference type="ARBA" id="ARBA00022786"/>
    </source>
</evidence>
<comment type="pathway">
    <text evidence="2">Protein modification; protein ubiquitination.</text>
</comment>
<gene>
    <name evidence="7" type="ORF">HKW66_Vig0159350</name>
</gene>
<dbReference type="InterPro" id="IPR043454">
    <property type="entry name" value="NPH3/RPT2-like"/>
</dbReference>
<dbReference type="EMBL" id="JABFOF010000010">
    <property type="protein sequence ID" value="KAG2375911.1"/>
    <property type="molecule type" value="Genomic_DNA"/>
</dbReference>
<name>A0A8T0JIZ8_PHAAN</name>
<evidence type="ECO:0000313" key="8">
    <source>
        <dbReference type="Proteomes" id="UP000743370"/>
    </source>
</evidence>
<feature type="domain" description="BTB" evidence="5">
    <location>
        <begin position="47"/>
        <end position="111"/>
    </location>
</feature>
<evidence type="ECO:0000259" key="6">
    <source>
        <dbReference type="PROSITE" id="PS51649"/>
    </source>
</evidence>
<dbReference type="PROSITE" id="PS51649">
    <property type="entry name" value="NPH3"/>
    <property type="match status" value="1"/>
</dbReference>
<proteinExistence type="inferred from homology"/>
<dbReference type="AlphaFoldDB" id="A0A8T0JIZ8"/>
<dbReference type="OrthoDB" id="407106at2759"/>